<keyword evidence="5" id="KW-0808">Transferase</keyword>
<proteinExistence type="inferred from homology"/>
<keyword evidence="2 3" id="KW-0663">Pyridoxal phosphate</keyword>
<dbReference type="PIRSF" id="PIRSF001434">
    <property type="entry name" value="CGS"/>
    <property type="match status" value="1"/>
</dbReference>
<dbReference type="GO" id="GO:0019346">
    <property type="term" value="P:transsulfuration"/>
    <property type="evidence" value="ECO:0007669"/>
    <property type="project" value="InterPro"/>
</dbReference>
<dbReference type="InterPro" id="IPR000277">
    <property type="entry name" value="Cys/Met-Metab_PyrdxlP-dep_enz"/>
</dbReference>
<evidence type="ECO:0000313" key="5">
    <source>
        <dbReference type="EMBL" id="RJP23745.1"/>
    </source>
</evidence>
<comment type="cofactor">
    <cofactor evidence="1 4">
        <name>pyridoxal 5'-phosphate</name>
        <dbReference type="ChEBI" id="CHEBI:597326"/>
    </cofactor>
</comment>
<dbReference type="InterPro" id="IPR015422">
    <property type="entry name" value="PyrdxlP-dep_Trfase_small"/>
</dbReference>
<evidence type="ECO:0000256" key="2">
    <source>
        <dbReference type="ARBA" id="ARBA00022898"/>
    </source>
</evidence>
<dbReference type="AlphaFoldDB" id="A0A3A4NYU8"/>
<dbReference type="EMBL" id="QZKU01000043">
    <property type="protein sequence ID" value="RJP23745.1"/>
    <property type="molecule type" value="Genomic_DNA"/>
</dbReference>
<dbReference type="PANTHER" id="PTHR11808">
    <property type="entry name" value="TRANS-SULFURATION ENZYME FAMILY MEMBER"/>
    <property type="match status" value="1"/>
</dbReference>
<feature type="modified residue" description="N6-(pyridoxal phosphate)lysine" evidence="3">
    <location>
        <position position="233"/>
    </location>
</feature>
<dbReference type="GO" id="GO:0008483">
    <property type="term" value="F:transaminase activity"/>
    <property type="evidence" value="ECO:0007669"/>
    <property type="project" value="UniProtKB-KW"/>
</dbReference>
<name>A0A3A4NYU8_ABYX5</name>
<dbReference type="Pfam" id="PF01053">
    <property type="entry name" value="Cys_Met_Meta_PP"/>
    <property type="match status" value="1"/>
</dbReference>
<dbReference type="Gene3D" id="3.90.1150.10">
    <property type="entry name" value="Aspartate Aminotransferase, domain 1"/>
    <property type="match status" value="1"/>
</dbReference>
<dbReference type="FunFam" id="3.40.640.10:FF:000046">
    <property type="entry name" value="Cystathionine gamma-lyase"/>
    <property type="match status" value="1"/>
</dbReference>
<protein>
    <submittedName>
        <fullName evidence="5">Aminotransferase class I/II-fold pyridoxal phosphate-dependent enzyme</fullName>
    </submittedName>
</protein>
<organism evidence="5 6">
    <name type="scientific">Abyssobacteria bacterium (strain SURF_5)</name>
    <dbReference type="NCBI Taxonomy" id="2093360"/>
    <lineage>
        <taxon>Bacteria</taxon>
        <taxon>Pseudomonadati</taxon>
        <taxon>Candidatus Hydrogenedentota</taxon>
        <taxon>Candidatus Abyssobacteria</taxon>
    </lineage>
</organism>
<sequence>MSEKTERGEQYSKQSRIVHGDWKQTGVDYSHAMIPPISSTVTYDLNSKVFGGKSPMEFLMGLEDWSRLPFYIYSRFDDPTNMLLENKITLAEGGETTLVFGSGMAAITAALLTSLGPGDEILYHHILYGNTHGLITKWLPRFGMKIKGLDFTDEQALTEAISENTRVVYFETPVNPLIELVDIARVRAIVDAAEKKMGQQGQVRIIVDNTFATPFCQRPIELGVDVVVLSLTKAMGGFGIDLGGAIVGKNEIRAPLIMFREETGGVLSPKAAWNVLTFGIPTLPVRMKAMQESASQIATFLGDHRKIKKVNFPGLPSHPHHQIAKKQMRDFKGSFAPGSMLYFEIDTDDDRAMERFTAHAGDNCYCLSVAVSLGNTATLLENPYNMTHLFMSEEEKEEAGIKRSGIRMSVGLEDPDDIIRDLKEALEKV</sequence>
<dbReference type="PANTHER" id="PTHR11808:SF80">
    <property type="entry name" value="CYSTATHIONINE GAMMA-LYASE"/>
    <property type="match status" value="1"/>
</dbReference>
<comment type="caution">
    <text evidence="5">The sequence shown here is derived from an EMBL/GenBank/DDBJ whole genome shotgun (WGS) entry which is preliminary data.</text>
</comment>
<evidence type="ECO:0000256" key="4">
    <source>
        <dbReference type="RuleBase" id="RU362118"/>
    </source>
</evidence>
<evidence type="ECO:0000256" key="1">
    <source>
        <dbReference type="ARBA" id="ARBA00001933"/>
    </source>
</evidence>
<dbReference type="GO" id="GO:0005737">
    <property type="term" value="C:cytoplasm"/>
    <property type="evidence" value="ECO:0007669"/>
    <property type="project" value="TreeGrafter"/>
</dbReference>
<evidence type="ECO:0000256" key="3">
    <source>
        <dbReference type="PIRSR" id="PIRSR001434-2"/>
    </source>
</evidence>
<dbReference type="Proteomes" id="UP000265882">
    <property type="component" value="Unassembled WGS sequence"/>
</dbReference>
<dbReference type="InterPro" id="IPR015424">
    <property type="entry name" value="PyrdxlP-dep_Trfase"/>
</dbReference>
<keyword evidence="5" id="KW-0032">Aminotransferase</keyword>
<reference evidence="5 6" key="1">
    <citation type="journal article" date="2017" name="ISME J.">
        <title>Energy and carbon metabolisms in a deep terrestrial subsurface fluid microbial community.</title>
        <authorList>
            <person name="Momper L."/>
            <person name="Jungbluth S.P."/>
            <person name="Lee M.D."/>
            <person name="Amend J.P."/>
        </authorList>
    </citation>
    <scope>NUCLEOTIDE SEQUENCE [LARGE SCALE GENOMIC DNA]</scope>
    <source>
        <strain evidence="5">SURF_5</strain>
    </source>
</reference>
<evidence type="ECO:0000313" key="6">
    <source>
        <dbReference type="Proteomes" id="UP000265882"/>
    </source>
</evidence>
<comment type="similarity">
    <text evidence="4">Belongs to the trans-sulfuration enzymes family.</text>
</comment>
<dbReference type="GO" id="GO:0016846">
    <property type="term" value="F:carbon-sulfur lyase activity"/>
    <property type="evidence" value="ECO:0007669"/>
    <property type="project" value="TreeGrafter"/>
</dbReference>
<accession>A0A3A4NYU8</accession>
<gene>
    <name evidence="5" type="ORF">C4520_05700</name>
</gene>
<dbReference type="GO" id="GO:0030170">
    <property type="term" value="F:pyridoxal phosphate binding"/>
    <property type="evidence" value="ECO:0007669"/>
    <property type="project" value="InterPro"/>
</dbReference>
<dbReference type="SUPFAM" id="SSF53383">
    <property type="entry name" value="PLP-dependent transferases"/>
    <property type="match status" value="1"/>
</dbReference>
<dbReference type="Gene3D" id="3.40.640.10">
    <property type="entry name" value="Type I PLP-dependent aspartate aminotransferase-like (Major domain)"/>
    <property type="match status" value="1"/>
</dbReference>
<dbReference type="InterPro" id="IPR015421">
    <property type="entry name" value="PyrdxlP-dep_Trfase_major"/>
</dbReference>